<dbReference type="OrthoDB" id="1261306at2759"/>
<evidence type="ECO:0000259" key="2">
    <source>
        <dbReference type="Pfam" id="PF22922"/>
    </source>
</evidence>
<feature type="region of interest" description="Disordered" evidence="1">
    <location>
        <begin position="356"/>
        <end position="377"/>
    </location>
</feature>
<sequence length="377" mass="42313">MSPDISRYSVADFPQHGSALIAGLGNYLAVPVFEPLSNERAGVLEIIGDKKGSFSQDFVQMVYEMLNKVDLRSSNIYGHPDKKGLRGLERAQKELGDQLNFLCRTHQLPLAQTWLPILDGSSIKRFMTTKEQFCICTSAGYEFRAACDMFHLGKSQGVVSKAFLTRSSCFCSDITQLSMTEYPLAHVAHRVGLHSSFAICLQSSYTGEYVHILEFFLPQDNKSDCRSPQTMLNMLLTSKKQQFQSFKLASGQKLGEKLSVEVIPVPSDDGLESFEICHSGKPISDIEAVARPEKILWLNRLLERGNTVNIGPENIDLTTSSRTANTTTKLANTRVQTNRAKLDEYVEQLSKQQWKSPTHLGLNKERVKHHRKSRLIP</sequence>
<proteinExistence type="predicted"/>
<reference evidence="3" key="1">
    <citation type="journal article" date="2013" name="Genome Biol.">
        <title>Reference genomes and transcriptomes of Nicotiana sylvestris and Nicotiana tomentosiformis.</title>
        <authorList>
            <person name="Sierro N."/>
            <person name="Battey J.N."/>
            <person name="Ouadi S."/>
            <person name="Bovet L."/>
            <person name="Goepfert S."/>
            <person name="Bakaher N."/>
            <person name="Peitsch M.C."/>
            <person name="Ivanov N.V."/>
        </authorList>
    </citation>
    <scope>NUCLEOTIDE SEQUENCE [LARGE SCALE GENOMIC DNA]</scope>
</reference>
<evidence type="ECO:0000313" key="4">
    <source>
        <dbReference type="RefSeq" id="XP_009790892.1"/>
    </source>
</evidence>
<protein>
    <submittedName>
        <fullName evidence="4">Protein NLP6-like</fullName>
    </submittedName>
</protein>
<dbReference type="AlphaFoldDB" id="A0A1U7XFP4"/>
<dbReference type="PANTHER" id="PTHR32002">
    <property type="entry name" value="PROTEIN NLP8"/>
    <property type="match status" value="1"/>
</dbReference>
<dbReference type="STRING" id="4096.A0A1U7XFP4"/>
<dbReference type="InterPro" id="IPR055081">
    <property type="entry name" value="NLP1-9_GAF"/>
</dbReference>
<feature type="compositionally biased region" description="Basic residues" evidence="1">
    <location>
        <begin position="366"/>
        <end position="377"/>
    </location>
</feature>
<dbReference type="InterPro" id="IPR045012">
    <property type="entry name" value="NLP"/>
</dbReference>
<organism evidence="3 4">
    <name type="scientific">Nicotiana sylvestris</name>
    <name type="common">Wood tobacco</name>
    <name type="synonym">South American tobacco</name>
    <dbReference type="NCBI Taxonomy" id="4096"/>
    <lineage>
        <taxon>Eukaryota</taxon>
        <taxon>Viridiplantae</taxon>
        <taxon>Streptophyta</taxon>
        <taxon>Embryophyta</taxon>
        <taxon>Tracheophyta</taxon>
        <taxon>Spermatophyta</taxon>
        <taxon>Magnoliopsida</taxon>
        <taxon>eudicotyledons</taxon>
        <taxon>Gunneridae</taxon>
        <taxon>Pentapetalae</taxon>
        <taxon>asterids</taxon>
        <taxon>lamiids</taxon>
        <taxon>Solanales</taxon>
        <taxon>Solanaceae</taxon>
        <taxon>Nicotianoideae</taxon>
        <taxon>Nicotianeae</taxon>
        <taxon>Nicotiana</taxon>
    </lineage>
</organism>
<keyword evidence="3" id="KW-1185">Reference proteome</keyword>
<feature type="domain" description="NLP1-9 GAF" evidence="2">
    <location>
        <begin position="89"/>
        <end position="246"/>
    </location>
</feature>
<dbReference type="Proteomes" id="UP000189701">
    <property type="component" value="Unplaced"/>
</dbReference>
<dbReference type="eggNOG" id="ENOG502QRQ2">
    <property type="taxonomic scope" value="Eukaryota"/>
</dbReference>
<dbReference type="Pfam" id="PF22922">
    <property type="entry name" value="GAF_NLP"/>
    <property type="match status" value="1"/>
</dbReference>
<dbReference type="PANTHER" id="PTHR32002:SF62">
    <property type="entry name" value="PROTEIN NLP6-LIKE ISOFORM X1"/>
    <property type="match status" value="1"/>
</dbReference>
<gene>
    <name evidence="4" type="primary">LOC104238270</name>
</gene>
<evidence type="ECO:0000313" key="3">
    <source>
        <dbReference type="Proteomes" id="UP000189701"/>
    </source>
</evidence>
<dbReference type="RefSeq" id="XP_009790892.1">
    <property type="nucleotide sequence ID" value="XM_009792590.1"/>
</dbReference>
<accession>A0A1U7XFP4</accession>
<name>A0A1U7XFP4_NICSY</name>
<dbReference type="GO" id="GO:0003700">
    <property type="term" value="F:DNA-binding transcription factor activity"/>
    <property type="evidence" value="ECO:0007669"/>
    <property type="project" value="InterPro"/>
</dbReference>
<evidence type="ECO:0000256" key="1">
    <source>
        <dbReference type="SAM" id="MobiDB-lite"/>
    </source>
</evidence>
<reference evidence="4" key="2">
    <citation type="submission" date="2025-08" db="UniProtKB">
        <authorList>
            <consortium name="RefSeq"/>
        </authorList>
    </citation>
    <scope>IDENTIFICATION</scope>
    <source>
        <tissue evidence="4">Leaf</tissue>
    </source>
</reference>